<feature type="domain" description="Peptidase M12A" evidence="10">
    <location>
        <begin position="74"/>
        <end position="278"/>
    </location>
</feature>
<dbReference type="PANTHER" id="PTHR10127">
    <property type="entry name" value="DISCOIDIN, CUB, EGF, LAMININ , AND ZINC METALLOPROTEASE DOMAIN CONTAINING"/>
    <property type="match status" value="1"/>
</dbReference>
<evidence type="ECO:0000313" key="12">
    <source>
        <dbReference type="Proteomes" id="UP001187343"/>
    </source>
</evidence>
<dbReference type="SUPFAM" id="SSF55486">
    <property type="entry name" value="Metalloproteases ('zincins'), catalytic domain"/>
    <property type="match status" value="2"/>
</dbReference>
<accession>A0AA88QHV6</accession>
<dbReference type="Gene3D" id="3.40.390.10">
    <property type="entry name" value="Collagenase (Catalytic Domain)"/>
    <property type="match status" value="2"/>
</dbReference>
<dbReference type="PANTHER" id="PTHR10127:SF779">
    <property type="entry name" value="METALLOENDOPEPTIDASE"/>
    <property type="match status" value="1"/>
</dbReference>
<evidence type="ECO:0000256" key="4">
    <source>
        <dbReference type="ARBA" id="ARBA00022801"/>
    </source>
</evidence>
<proteinExistence type="predicted"/>
<evidence type="ECO:0000256" key="5">
    <source>
        <dbReference type="ARBA" id="ARBA00022833"/>
    </source>
</evidence>
<keyword evidence="1 8" id="KW-0645">Protease</keyword>
<dbReference type="AlphaFoldDB" id="A0AA88QHV6"/>
<keyword evidence="6 8" id="KW-0482">Metalloprotease</keyword>
<dbReference type="InterPro" id="IPR001506">
    <property type="entry name" value="Peptidase_M12A"/>
</dbReference>
<keyword evidence="2 8" id="KW-0479">Metal-binding</keyword>
<dbReference type="Pfam" id="PF01400">
    <property type="entry name" value="Astacin"/>
    <property type="match status" value="2"/>
</dbReference>
<gene>
    <name evidence="11" type="ORF">Q8A67_002333</name>
</gene>
<keyword evidence="3 9" id="KW-0732">Signal</keyword>
<feature type="binding site" evidence="8">
    <location>
        <position position="174"/>
    </location>
    <ligand>
        <name>Zn(2+)</name>
        <dbReference type="ChEBI" id="CHEBI:29105"/>
        <note>catalytic</note>
    </ligand>
</feature>
<evidence type="ECO:0000256" key="6">
    <source>
        <dbReference type="ARBA" id="ARBA00023049"/>
    </source>
</evidence>
<dbReference type="PROSITE" id="PS51864">
    <property type="entry name" value="ASTACIN"/>
    <property type="match status" value="2"/>
</dbReference>
<name>A0AA88QHV6_9TELE</name>
<dbReference type="EC" id="3.4.24.-" evidence="9"/>
<feature type="binding site" evidence="8">
    <location>
        <position position="445"/>
    </location>
    <ligand>
        <name>Zn(2+)</name>
        <dbReference type="ChEBI" id="CHEBI:29105"/>
        <note>catalytic</note>
    </ligand>
</feature>
<keyword evidence="5 8" id="KW-0862">Zinc</keyword>
<evidence type="ECO:0000256" key="3">
    <source>
        <dbReference type="ARBA" id="ARBA00022729"/>
    </source>
</evidence>
<dbReference type="FunFam" id="3.40.390.10:FF:000038">
    <property type="entry name" value="Metalloendopeptidase"/>
    <property type="match status" value="1"/>
</dbReference>
<evidence type="ECO:0000256" key="1">
    <source>
        <dbReference type="ARBA" id="ARBA00022670"/>
    </source>
</evidence>
<reference evidence="11" key="1">
    <citation type="submission" date="2023-08" db="EMBL/GenBank/DDBJ databases">
        <title>Chromosome-level Genome Assembly of mud carp (Cirrhinus molitorella).</title>
        <authorList>
            <person name="Liu H."/>
        </authorList>
    </citation>
    <scope>NUCLEOTIDE SEQUENCE</scope>
    <source>
        <strain evidence="11">Prfri</strain>
        <tissue evidence="11">Muscle</tissue>
    </source>
</reference>
<dbReference type="InterPro" id="IPR006026">
    <property type="entry name" value="Peptidase_Metallo"/>
</dbReference>
<evidence type="ECO:0000256" key="7">
    <source>
        <dbReference type="ARBA" id="ARBA00023157"/>
    </source>
</evidence>
<dbReference type="InterPro" id="IPR024079">
    <property type="entry name" value="MetalloPept_cat_dom_sf"/>
</dbReference>
<feature type="binding site" evidence="8">
    <location>
        <position position="184"/>
    </location>
    <ligand>
        <name>Zn(2+)</name>
        <dbReference type="ChEBI" id="CHEBI:29105"/>
        <note>catalytic</note>
    </ligand>
</feature>
<comment type="caution">
    <text evidence="11">The sequence shown here is derived from an EMBL/GenBank/DDBJ whole genome shotgun (WGS) entry which is preliminary data.</text>
</comment>
<dbReference type="GO" id="GO:0008270">
    <property type="term" value="F:zinc ion binding"/>
    <property type="evidence" value="ECO:0007669"/>
    <property type="project" value="UniProtKB-UniRule"/>
</dbReference>
<organism evidence="11 12">
    <name type="scientific">Cirrhinus molitorella</name>
    <name type="common">mud carp</name>
    <dbReference type="NCBI Taxonomy" id="172907"/>
    <lineage>
        <taxon>Eukaryota</taxon>
        <taxon>Metazoa</taxon>
        <taxon>Chordata</taxon>
        <taxon>Craniata</taxon>
        <taxon>Vertebrata</taxon>
        <taxon>Euteleostomi</taxon>
        <taxon>Actinopterygii</taxon>
        <taxon>Neopterygii</taxon>
        <taxon>Teleostei</taxon>
        <taxon>Ostariophysi</taxon>
        <taxon>Cypriniformes</taxon>
        <taxon>Cyprinidae</taxon>
        <taxon>Labeoninae</taxon>
        <taxon>Labeonini</taxon>
        <taxon>Cirrhinus</taxon>
    </lineage>
</organism>
<feature type="binding site" evidence="8">
    <location>
        <position position="178"/>
    </location>
    <ligand>
        <name>Zn(2+)</name>
        <dbReference type="ChEBI" id="CHEBI:29105"/>
        <note>catalytic</note>
    </ligand>
</feature>
<keyword evidence="12" id="KW-1185">Reference proteome</keyword>
<dbReference type="GO" id="GO:0006508">
    <property type="term" value="P:proteolysis"/>
    <property type="evidence" value="ECO:0007669"/>
    <property type="project" value="UniProtKB-KW"/>
</dbReference>
<dbReference type="CDD" id="cd04283">
    <property type="entry name" value="ZnMc_hatching_enzyme"/>
    <property type="match status" value="1"/>
</dbReference>
<sequence length="534" mass="60654">MFLLVVVCLLLSSLQAQSRSIGDILEKSNEETENSTEQDDISVSAIIERANKYAGQRMNEPSIVFGDIAVATNSEITDPCTAYGCKWQRSQNGKVFVPFLISGEYSSKEKNVILQGLRSFEKSTCIRFRPRTEERDYINIQPNSGCYSFVGRRIGGQTVSLDRAGCISLNIVQHELLHALGFHHEHNRSDRDNHVQILFTNIIPGQEHNFGKIKTNNLKTAYDYSSVMHYGRFAFSKNRQPTIIPFPDGLFEPEQFLKKLFMMYLLVVIISLLLSSVPAQSRPIEDPIEKISGKAGNITEKDHMPVSTIIETNNAGQEIDGALIMFGDIAVPKGFQNADQCTSRGCKWEQSRDGKVYVPYVIANQYSANERRVIEQGLQSFSAVSCIRFVPHEGQRDFLHIQSHAGCYSYLGRRGGGQIVSLQRRGCVYYYIVQHELLHALGFHHEQNRSDRDKHIRIVFENIIPAQEHNFIKRPTNNLATPYDYNSVMHYSRYAFSRNNEPTMIPIPDRNVAIGEARSMSPNDILRINRLYCS</sequence>
<feature type="binding site" evidence="8">
    <location>
        <position position="439"/>
    </location>
    <ligand>
        <name>Zn(2+)</name>
        <dbReference type="ChEBI" id="CHEBI:29105"/>
        <note>catalytic</note>
    </ligand>
</feature>
<feature type="chain" id="PRO_5041515648" description="Metalloendopeptidase" evidence="9">
    <location>
        <begin position="19"/>
        <end position="534"/>
    </location>
</feature>
<feature type="domain" description="Peptidase M12A" evidence="10">
    <location>
        <begin position="337"/>
        <end position="534"/>
    </location>
</feature>
<feature type="active site" evidence="8">
    <location>
        <position position="175"/>
    </location>
</feature>
<dbReference type="Proteomes" id="UP001187343">
    <property type="component" value="Unassembled WGS sequence"/>
</dbReference>
<evidence type="ECO:0000313" key="11">
    <source>
        <dbReference type="EMBL" id="KAK2913934.1"/>
    </source>
</evidence>
<feature type="active site" evidence="8">
    <location>
        <position position="436"/>
    </location>
</feature>
<evidence type="ECO:0000256" key="8">
    <source>
        <dbReference type="PROSITE-ProRule" id="PRU01211"/>
    </source>
</evidence>
<evidence type="ECO:0000256" key="9">
    <source>
        <dbReference type="RuleBase" id="RU361183"/>
    </source>
</evidence>
<keyword evidence="7" id="KW-1015">Disulfide bond</keyword>
<keyword evidence="4 8" id="KW-0378">Hydrolase</keyword>
<comment type="cofactor">
    <cofactor evidence="8 9">
        <name>Zn(2+)</name>
        <dbReference type="ChEBI" id="CHEBI:29105"/>
    </cofactor>
    <text evidence="8 9">Binds 1 zinc ion per subunit.</text>
</comment>
<comment type="caution">
    <text evidence="8">Lacks conserved residue(s) required for the propagation of feature annotation.</text>
</comment>
<dbReference type="InterPro" id="IPR034039">
    <property type="entry name" value="ZnMP_hatching_enz"/>
</dbReference>
<dbReference type="SMART" id="SM00235">
    <property type="entry name" value="ZnMc"/>
    <property type="match status" value="2"/>
</dbReference>
<dbReference type="GO" id="GO:0004222">
    <property type="term" value="F:metalloendopeptidase activity"/>
    <property type="evidence" value="ECO:0007669"/>
    <property type="project" value="UniProtKB-UniRule"/>
</dbReference>
<protein>
    <recommendedName>
        <fullName evidence="9">Metalloendopeptidase</fullName>
        <ecNumber evidence="9">3.4.24.-</ecNumber>
    </recommendedName>
</protein>
<evidence type="ECO:0000256" key="2">
    <source>
        <dbReference type="ARBA" id="ARBA00022723"/>
    </source>
</evidence>
<dbReference type="EMBL" id="JAUYZG010000002">
    <property type="protein sequence ID" value="KAK2913934.1"/>
    <property type="molecule type" value="Genomic_DNA"/>
</dbReference>
<feature type="binding site" evidence="8">
    <location>
        <position position="435"/>
    </location>
    <ligand>
        <name>Zn(2+)</name>
        <dbReference type="ChEBI" id="CHEBI:29105"/>
        <note>catalytic</note>
    </ligand>
</feature>
<feature type="signal peptide" evidence="9">
    <location>
        <begin position="1"/>
        <end position="18"/>
    </location>
</feature>
<dbReference type="PRINTS" id="PR00480">
    <property type="entry name" value="ASTACIN"/>
</dbReference>
<evidence type="ECO:0000259" key="10">
    <source>
        <dbReference type="PROSITE" id="PS51864"/>
    </source>
</evidence>